<organism evidence="3 4">
    <name type="scientific">Paraphoma chrysanthemicola</name>
    <dbReference type="NCBI Taxonomy" id="798071"/>
    <lineage>
        <taxon>Eukaryota</taxon>
        <taxon>Fungi</taxon>
        <taxon>Dikarya</taxon>
        <taxon>Ascomycota</taxon>
        <taxon>Pezizomycotina</taxon>
        <taxon>Dothideomycetes</taxon>
        <taxon>Pleosporomycetidae</taxon>
        <taxon>Pleosporales</taxon>
        <taxon>Pleosporineae</taxon>
        <taxon>Phaeosphaeriaceae</taxon>
        <taxon>Paraphoma</taxon>
    </lineage>
</organism>
<evidence type="ECO:0000256" key="1">
    <source>
        <dbReference type="SAM" id="MobiDB-lite"/>
    </source>
</evidence>
<evidence type="ECO:0000313" key="4">
    <source>
        <dbReference type="Proteomes" id="UP000813461"/>
    </source>
</evidence>
<reference evidence="3" key="1">
    <citation type="journal article" date="2021" name="Nat. Commun.">
        <title>Genetic determinants of endophytism in the Arabidopsis root mycobiome.</title>
        <authorList>
            <person name="Mesny F."/>
            <person name="Miyauchi S."/>
            <person name="Thiergart T."/>
            <person name="Pickel B."/>
            <person name="Atanasova L."/>
            <person name="Karlsson M."/>
            <person name="Huettel B."/>
            <person name="Barry K.W."/>
            <person name="Haridas S."/>
            <person name="Chen C."/>
            <person name="Bauer D."/>
            <person name="Andreopoulos W."/>
            <person name="Pangilinan J."/>
            <person name="LaButti K."/>
            <person name="Riley R."/>
            <person name="Lipzen A."/>
            <person name="Clum A."/>
            <person name="Drula E."/>
            <person name="Henrissat B."/>
            <person name="Kohler A."/>
            <person name="Grigoriev I.V."/>
            <person name="Martin F.M."/>
            <person name="Hacquard S."/>
        </authorList>
    </citation>
    <scope>NUCLEOTIDE SEQUENCE</scope>
    <source>
        <strain evidence="3">MPI-SDFR-AT-0120</strain>
    </source>
</reference>
<feature type="signal peptide" evidence="2">
    <location>
        <begin position="1"/>
        <end position="18"/>
    </location>
</feature>
<feature type="region of interest" description="Disordered" evidence="1">
    <location>
        <begin position="873"/>
        <end position="898"/>
    </location>
</feature>
<evidence type="ECO:0000256" key="2">
    <source>
        <dbReference type="SAM" id="SignalP"/>
    </source>
</evidence>
<feature type="chain" id="PRO_5035458993" evidence="2">
    <location>
        <begin position="19"/>
        <end position="930"/>
    </location>
</feature>
<comment type="caution">
    <text evidence="3">The sequence shown here is derived from an EMBL/GenBank/DDBJ whole genome shotgun (WGS) entry which is preliminary data.</text>
</comment>
<dbReference type="Proteomes" id="UP000813461">
    <property type="component" value="Unassembled WGS sequence"/>
</dbReference>
<keyword evidence="2" id="KW-0732">Signal</keyword>
<proteinExistence type="predicted"/>
<evidence type="ECO:0000313" key="3">
    <source>
        <dbReference type="EMBL" id="KAH7093603.1"/>
    </source>
</evidence>
<keyword evidence="4" id="KW-1185">Reference proteome</keyword>
<dbReference type="EMBL" id="JAGMVJ010000002">
    <property type="protein sequence ID" value="KAH7093603.1"/>
    <property type="molecule type" value="Genomic_DNA"/>
</dbReference>
<feature type="region of interest" description="Disordered" evidence="1">
    <location>
        <begin position="411"/>
        <end position="437"/>
    </location>
</feature>
<gene>
    <name evidence="3" type="ORF">FB567DRAFT_177279</name>
</gene>
<name>A0A8K0W3M4_9PLEO</name>
<dbReference type="OrthoDB" id="3642826at2759"/>
<protein>
    <submittedName>
        <fullName evidence="3">Uncharacterized protein</fullName>
    </submittedName>
</protein>
<sequence>MLPHHSFALLWFASITAAAVFHRRGSVNETAPYINVTSSSTLPSVATSSSSIALPVSSQILEIVEIVSVVSSSRDGDVQSSGLESTRATSPVAVNITTSQAASSTYFSNVVVNATQPSDAASNNSSLSSGPWTNATSVSLRTSNASCTVHVPNASIDWWYPPTYSHVVGTMTSRYANFSNRNSYTLLPPTATFDSASAVQSDFACTWSTSYMSEYDYTVTNCYDYTDKPTAAATSLIYRSAFAPFPPEGIIPVSDALSYDLYTEQPVATHPITVAPNRTVEQVSATPFVQFTAYEIEAGNRTETIQLPSAYAYPYWLKGVDQQIAATGPVPDEFLQDISQLNCDAGQLQATVTVLIVVDLFYENWPDLDPFIIHFESSVLGFDDPPVVVNNAGSTAVPFTMDDWDFGTPPSPTSVKPAVRPDPVPTTPVANSNRNQDLGDAQTTQVTVGNIGTIPVVIGPLSVVVVGTQTLQPGGPAVVVGGVTPVSLVPAATAIVVGGTNTVLLPPVLSPAQQPARPPPVITIGSSTLTPNAATQFFIAPGQTLTPGGIATVDGTVVSLAPSASFIVIGGSTQILPVPAPAVGPVATSPPQIVVGGTTVVALPQGGSNNNQNNGQNNVGSGPTFVVGGQTLSPGGQAITVSGSTLSLVPGGSSVVINGVTSAVANPPIVVPQPVITIGSDVFTPASGSGSTFVIADQTLTPGGQVTVSGTVVSLAPSASFVVVNGVTSTFANPAAQITNAPVLTIGNGIFRPLPGTGTSYLVGSSTLTPGGVVVVADTTISLAPGATALVINGRTTLLTQSNQPVVTNAPLLTIGSQTYTAISGTTFVIGGQTLTPGGTITVDGTTISLAPGATQLVYGSSGRSTTTALFPATTTRSQSITGTASPSAGASGRNGQAAATSARSGSASTSHLDCWLLSFFLAAIGWLLY</sequence>
<accession>A0A8K0W3M4</accession>
<feature type="compositionally biased region" description="Polar residues" evidence="1">
    <location>
        <begin position="428"/>
        <end position="437"/>
    </location>
</feature>
<dbReference type="AlphaFoldDB" id="A0A8K0W3M4"/>
<feature type="compositionally biased region" description="Polar residues" evidence="1">
    <location>
        <begin position="877"/>
        <end position="889"/>
    </location>
</feature>